<feature type="transmembrane region" description="Helical" evidence="10">
    <location>
        <begin position="67"/>
        <end position="90"/>
    </location>
</feature>
<dbReference type="InterPro" id="IPR017452">
    <property type="entry name" value="GPCR_Rhodpsn_7TM"/>
</dbReference>
<evidence type="ECO:0000256" key="5">
    <source>
        <dbReference type="ARBA" id="ARBA00023040"/>
    </source>
</evidence>
<feature type="domain" description="G-protein coupled receptors family 1 profile" evidence="11">
    <location>
        <begin position="47"/>
        <end position="291"/>
    </location>
</feature>
<dbReference type="Pfam" id="PF00001">
    <property type="entry name" value="7tm_1"/>
    <property type="match status" value="1"/>
</dbReference>
<keyword evidence="13" id="KW-1185">Reference proteome</keyword>
<keyword evidence="7" id="KW-0675">Receptor</keyword>
<reference evidence="12" key="2">
    <citation type="submission" date="2025-08" db="UniProtKB">
        <authorList>
            <consortium name="Ensembl"/>
        </authorList>
    </citation>
    <scope>IDENTIFICATION</scope>
</reference>
<feature type="transmembrane region" description="Helical" evidence="10">
    <location>
        <begin position="144"/>
        <end position="166"/>
    </location>
</feature>
<evidence type="ECO:0000256" key="8">
    <source>
        <dbReference type="ARBA" id="ARBA00023224"/>
    </source>
</evidence>
<evidence type="ECO:0000259" key="11">
    <source>
        <dbReference type="PROSITE" id="PS50262"/>
    </source>
</evidence>
<dbReference type="Proteomes" id="UP000008672">
    <property type="component" value="Unassembled WGS sequence"/>
</dbReference>
<evidence type="ECO:0000313" key="13">
    <source>
        <dbReference type="Proteomes" id="UP000008672"/>
    </source>
</evidence>
<organism evidence="12 13">
    <name type="scientific">Latimeria chalumnae</name>
    <name type="common">Coelacanth</name>
    <dbReference type="NCBI Taxonomy" id="7897"/>
    <lineage>
        <taxon>Eukaryota</taxon>
        <taxon>Metazoa</taxon>
        <taxon>Chordata</taxon>
        <taxon>Craniata</taxon>
        <taxon>Vertebrata</taxon>
        <taxon>Euteleostomi</taxon>
        <taxon>Coelacanthiformes</taxon>
        <taxon>Coelacanthidae</taxon>
        <taxon>Latimeria</taxon>
    </lineage>
</organism>
<dbReference type="HOGENOM" id="CLU_009579_8_0_1"/>
<dbReference type="InParanoid" id="H2ZXA8"/>
<evidence type="ECO:0000256" key="3">
    <source>
        <dbReference type="ARBA" id="ARBA00022692"/>
    </source>
</evidence>
<dbReference type="InterPro" id="IPR000276">
    <property type="entry name" value="GPCR_Rhodpsn"/>
</dbReference>
<dbReference type="GeneTree" id="ENSGT01140000282544"/>
<dbReference type="Bgee" id="ENSLACG00000001812">
    <property type="expression patterns" value="Expressed in pelvic fin and 1 other cell type or tissue"/>
</dbReference>
<dbReference type="STRING" id="7897.ENSLACP00000002029"/>
<protein>
    <recommendedName>
        <fullName evidence="11">G-protein coupled receptors family 1 profile domain-containing protein</fullName>
    </recommendedName>
</protein>
<keyword evidence="3 10" id="KW-0812">Transmembrane</keyword>
<dbReference type="PROSITE" id="PS50262">
    <property type="entry name" value="G_PROTEIN_RECEP_F1_2"/>
    <property type="match status" value="1"/>
</dbReference>
<reference evidence="13" key="1">
    <citation type="submission" date="2011-08" db="EMBL/GenBank/DDBJ databases">
        <title>The draft genome of Latimeria chalumnae.</title>
        <authorList>
            <person name="Di Palma F."/>
            <person name="Alfoldi J."/>
            <person name="Johnson J."/>
            <person name="Berlin A."/>
            <person name="Gnerre S."/>
            <person name="Jaffe D."/>
            <person name="MacCallum I."/>
            <person name="Young S."/>
            <person name="Walker B.J."/>
            <person name="Lander E."/>
            <person name="Lindblad-Toh K."/>
        </authorList>
    </citation>
    <scope>NUCLEOTIDE SEQUENCE [LARGE SCALE GENOMIC DNA]</scope>
    <source>
        <strain evidence="13">Wild caught</strain>
    </source>
</reference>
<evidence type="ECO:0000256" key="9">
    <source>
        <dbReference type="SAM" id="MobiDB-lite"/>
    </source>
</evidence>
<feature type="transmembrane region" description="Helical" evidence="10">
    <location>
        <begin position="29"/>
        <end position="55"/>
    </location>
</feature>
<feature type="transmembrane region" description="Helical" evidence="10">
    <location>
        <begin position="194"/>
        <end position="217"/>
    </location>
</feature>
<keyword evidence="4 10" id="KW-1133">Transmembrane helix</keyword>
<keyword evidence="2" id="KW-1003">Cell membrane</keyword>
<comment type="subcellular location">
    <subcellularLocation>
        <location evidence="1">Cell membrane</location>
        <topology evidence="1">Multi-pass membrane protein</topology>
    </subcellularLocation>
</comment>
<dbReference type="eggNOG" id="KOG3656">
    <property type="taxonomic scope" value="Eukaryota"/>
</dbReference>
<feature type="transmembrane region" description="Helical" evidence="10">
    <location>
        <begin position="269"/>
        <end position="293"/>
    </location>
</feature>
<dbReference type="FunCoup" id="H2ZXA8">
    <property type="interactions" value="647"/>
</dbReference>
<feature type="transmembrane region" description="Helical" evidence="10">
    <location>
        <begin position="229"/>
        <end position="257"/>
    </location>
</feature>
<dbReference type="GO" id="GO:0004930">
    <property type="term" value="F:G protein-coupled receptor activity"/>
    <property type="evidence" value="ECO:0007669"/>
    <property type="project" value="UniProtKB-KW"/>
</dbReference>
<evidence type="ECO:0000313" key="12">
    <source>
        <dbReference type="Ensembl" id="ENSLACP00000002029.1"/>
    </source>
</evidence>
<feature type="region of interest" description="Disordered" evidence="9">
    <location>
        <begin position="318"/>
        <end position="339"/>
    </location>
</feature>
<dbReference type="PANTHER" id="PTHR11334:SF29">
    <property type="entry name" value="MAS-RELATED G-PROTEIN COUPLED RECEPTOR MEMBER X2"/>
    <property type="match status" value="1"/>
</dbReference>
<proteinExistence type="predicted"/>
<dbReference type="PRINTS" id="PR02108">
    <property type="entry name" value="MRGPCRFAMILY"/>
</dbReference>
<dbReference type="SUPFAM" id="SSF81321">
    <property type="entry name" value="Family A G protein-coupled receptor-like"/>
    <property type="match status" value="1"/>
</dbReference>
<keyword evidence="6 10" id="KW-0472">Membrane</keyword>
<sequence>QESSEMVSCSGGERWMHQQYNITYPWLQYSYVLTTIACILLLFGVTVNGLVIWILSFRTKRNLCATYLLNLSISDCLFLVYFTATLITLAEGSTLPLADAACKILSFLFYLIYYVRSFFLVLISIIRCLSVTAPLWVRHHWPRWLTPVSCLATWLLAGVITSPFLFATGSELSFLELNVGTCIGKQYLTSWKTFSVPILGFFVPLILIIVCNLVICIRMRGNTSIQTTHLYRIISITTLVFLFCGCPFNTFSFIYFIDSMTGKYVTETLATAASFSSLLLLLNTCLNPFIYICTRRKLREIVKESLCDAFQRAFGEEQPQDLEPGETPNTSECLVAPAA</sequence>
<keyword evidence="8" id="KW-0807">Transducer</keyword>
<keyword evidence="5" id="KW-0297">G-protein coupled receptor</keyword>
<feature type="transmembrane region" description="Helical" evidence="10">
    <location>
        <begin position="110"/>
        <end position="137"/>
    </location>
</feature>
<evidence type="ECO:0000256" key="10">
    <source>
        <dbReference type="SAM" id="Phobius"/>
    </source>
</evidence>
<dbReference type="GO" id="GO:0005886">
    <property type="term" value="C:plasma membrane"/>
    <property type="evidence" value="ECO:0007669"/>
    <property type="project" value="UniProtKB-SubCell"/>
</dbReference>
<dbReference type="AlphaFoldDB" id="H2ZXA8"/>
<dbReference type="PANTHER" id="PTHR11334">
    <property type="entry name" value="MAS-RELATED G-PROTEIN COUPLED RECEPTOR"/>
    <property type="match status" value="1"/>
</dbReference>
<dbReference type="InterPro" id="IPR026234">
    <property type="entry name" value="MRGPCRFAMILY"/>
</dbReference>
<evidence type="ECO:0000256" key="6">
    <source>
        <dbReference type="ARBA" id="ARBA00023136"/>
    </source>
</evidence>
<dbReference type="EMBL" id="AFYH01252616">
    <property type="status" value="NOT_ANNOTATED_CDS"/>
    <property type="molecule type" value="Genomic_DNA"/>
</dbReference>
<dbReference type="Gene3D" id="1.20.1070.10">
    <property type="entry name" value="Rhodopsin 7-helix transmembrane proteins"/>
    <property type="match status" value="1"/>
</dbReference>
<evidence type="ECO:0000256" key="7">
    <source>
        <dbReference type="ARBA" id="ARBA00023170"/>
    </source>
</evidence>
<dbReference type="PRINTS" id="PR00237">
    <property type="entry name" value="GPCRRHODOPSN"/>
</dbReference>
<evidence type="ECO:0000256" key="4">
    <source>
        <dbReference type="ARBA" id="ARBA00022989"/>
    </source>
</evidence>
<evidence type="ECO:0000256" key="2">
    <source>
        <dbReference type="ARBA" id="ARBA00022475"/>
    </source>
</evidence>
<name>H2ZXA8_LATCH</name>
<reference evidence="12" key="3">
    <citation type="submission" date="2025-09" db="UniProtKB">
        <authorList>
            <consortium name="Ensembl"/>
        </authorList>
    </citation>
    <scope>IDENTIFICATION</scope>
</reference>
<evidence type="ECO:0000256" key="1">
    <source>
        <dbReference type="ARBA" id="ARBA00004651"/>
    </source>
</evidence>
<dbReference type="Ensembl" id="ENSLACT00000002043.1">
    <property type="protein sequence ID" value="ENSLACP00000002029.1"/>
    <property type="gene ID" value="ENSLACG00000001812.1"/>
</dbReference>
<accession>H2ZXA8</accession>
<dbReference type="OMA" id="KCHRPRH"/>